<protein>
    <recommendedName>
        <fullName evidence="6">Enoyl-CoA hydratase domain-containing protein 3, mitochondrial</fullName>
    </recommendedName>
</protein>
<gene>
    <name evidence="7" type="ORF">AWB83_00658</name>
</gene>
<evidence type="ECO:0000256" key="4">
    <source>
        <dbReference type="ARBA" id="ARBA00023098"/>
    </source>
</evidence>
<dbReference type="RefSeq" id="WP_087042870.1">
    <property type="nucleotide sequence ID" value="NZ_FCOB02000002.1"/>
</dbReference>
<keyword evidence="8" id="KW-1185">Reference proteome</keyword>
<proteinExistence type="inferred from homology"/>
<dbReference type="PANTHER" id="PTHR43602">
    <property type="match status" value="1"/>
</dbReference>
<keyword evidence="2" id="KW-0276">Fatty acid metabolism</keyword>
<dbReference type="STRING" id="1777144.AWB83_00658"/>
<sequence>MSELIQIERDAYDARGVVKLTLNRPEAFNALSEAMLEALERALQEVAASDARVVVLAGAGRAFCAGHDLKEMRAEPALDYYRELFARCSRMMLTIQRMPQPVIARVQGIATAAGCQLVAMCDLAVASSDARFAVSGVNLGLFCATPSVPLSRNVSRKAAFEMLVTGEFIDAATARERGLVNRVASPGELDDAVRTLAAAIAAKPREAVAAGKGLFYRQLETGIEAAYALASETMACNMMDDATLEGTQAFIEKRPPRWD</sequence>
<name>A0A157ZJN6_9BURK</name>
<dbReference type="Pfam" id="PF00378">
    <property type="entry name" value="ECH_1"/>
    <property type="match status" value="1"/>
</dbReference>
<evidence type="ECO:0000256" key="1">
    <source>
        <dbReference type="ARBA" id="ARBA00005254"/>
    </source>
</evidence>
<evidence type="ECO:0000256" key="3">
    <source>
        <dbReference type="ARBA" id="ARBA00022946"/>
    </source>
</evidence>
<dbReference type="CDD" id="cd06558">
    <property type="entry name" value="crotonase-like"/>
    <property type="match status" value="1"/>
</dbReference>
<dbReference type="InterPro" id="IPR052377">
    <property type="entry name" value="Mitochondrial_ECH-domain"/>
</dbReference>
<comment type="caution">
    <text evidence="7">The sequence shown here is derived from an EMBL/GenBank/DDBJ whole genome shotgun (WGS) entry which is preliminary data.</text>
</comment>
<comment type="similarity">
    <text evidence="1">Belongs to the enoyl-CoA hydratase/isomerase family.</text>
</comment>
<evidence type="ECO:0000256" key="2">
    <source>
        <dbReference type="ARBA" id="ARBA00022832"/>
    </source>
</evidence>
<comment type="function">
    <text evidence="5">May play a role in fatty acid biosynthesis and insulin sensitivity.</text>
</comment>
<organism evidence="7 8">
    <name type="scientific">Caballeronia ptereochthonis</name>
    <dbReference type="NCBI Taxonomy" id="1777144"/>
    <lineage>
        <taxon>Bacteria</taxon>
        <taxon>Pseudomonadati</taxon>
        <taxon>Pseudomonadota</taxon>
        <taxon>Betaproteobacteria</taxon>
        <taxon>Burkholderiales</taxon>
        <taxon>Burkholderiaceae</taxon>
        <taxon>Caballeronia</taxon>
    </lineage>
</organism>
<evidence type="ECO:0000256" key="6">
    <source>
        <dbReference type="ARBA" id="ARBA00040545"/>
    </source>
</evidence>
<dbReference type="Gene3D" id="3.90.226.10">
    <property type="entry name" value="2-enoyl-CoA Hydratase, Chain A, domain 1"/>
    <property type="match status" value="1"/>
</dbReference>
<dbReference type="OrthoDB" id="9807606at2"/>
<dbReference type="SUPFAM" id="SSF52096">
    <property type="entry name" value="ClpP/crotonase"/>
    <property type="match status" value="1"/>
</dbReference>
<dbReference type="PANTHER" id="PTHR43602:SF1">
    <property type="entry name" value="ENOYL-COA HYDRATASE DOMAIN-CONTAINING PROTEIN 3, MITOCHONDRIAL"/>
    <property type="match status" value="1"/>
</dbReference>
<dbReference type="InterPro" id="IPR014748">
    <property type="entry name" value="Enoyl-CoA_hydra_C"/>
</dbReference>
<dbReference type="GO" id="GO:0016836">
    <property type="term" value="F:hydro-lyase activity"/>
    <property type="evidence" value="ECO:0007669"/>
    <property type="project" value="TreeGrafter"/>
</dbReference>
<evidence type="ECO:0000256" key="5">
    <source>
        <dbReference type="ARBA" id="ARBA00037410"/>
    </source>
</evidence>
<dbReference type="NCBIfam" id="NF006008">
    <property type="entry name" value="PRK08139.1"/>
    <property type="match status" value="1"/>
</dbReference>
<keyword evidence="3" id="KW-0809">Transit peptide</keyword>
<dbReference type="AlphaFoldDB" id="A0A157ZJN6"/>
<dbReference type="Gene3D" id="1.10.12.10">
    <property type="entry name" value="Lyase 2-enoyl-coa Hydratase, Chain A, domain 2"/>
    <property type="match status" value="1"/>
</dbReference>
<keyword evidence="4" id="KW-0443">Lipid metabolism</keyword>
<dbReference type="InterPro" id="IPR029045">
    <property type="entry name" value="ClpP/crotonase-like_dom_sf"/>
</dbReference>
<evidence type="ECO:0000313" key="8">
    <source>
        <dbReference type="Proteomes" id="UP000054978"/>
    </source>
</evidence>
<dbReference type="GO" id="GO:0006631">
    <property type="term" value="P:fatty acid metabolic process"/>
    <property type="evidence" value="ECO:0007669"/>
    <property type="project" value="UniProtKB-KW"/>
</dbReference>
<accession>A0A157ZJN6</accession>
<reference evidence="7" key="1">
    <citation type="submission" date="2016-01" db="EMBL/GenBank/DDBJ databases">
        <authorList>
            <person name="Peeters C."/>
        </authorList>
    </citation>
    <scope>NUCLEOTIDE SEQUENCE [LARGE SCALE GENOMIC DNA]</scope>
    <source>
        <strain evidence="7">LMG 29326</strain>
    </source>
</reference>
<evidence type="ECO:0000313" key="7">
    <source>
        <dbReference type="EMBL" id="SAK45730.1"/>
    </source>
</evidence>
<dbReference type="EMBL" id="FCOB02000002">
    <property type="protein sequence ID" value="SAK45730.1"/>
    <property type="molecule type" value="Genomic_DNA"/>
</dbReference>
<dbReference type="Proteomes" id="UP000054978">
    <property type="component" value="Unassembled WGS sequence"/>
</dbReference>
<dbReference type="InterPro" id="IPR001753">
    <property type="entry name" value="Enoyl-CoA_hydra/iso"/>
</dbReference>